<keyword evidence="1" id="KW-0472">Membrane</keyword>
<proteinExistence type="predicted"/>
<feature type="transmembrane region" description="Helical" evidence="1">
    <location>
        <begin position="71"/>
        <end position="89"/>
    </location>
</feature>
<dbReference type="EMBL" id="FWFX01000019">
    <property type="protein sequence ID" value="SLN72359.1"/>
    <property type="molecule type" value="Genomic_DNA"/>
</dbReference>
<reference evidence="2 3" key="1">
    <citation type="submission" date="2017-03" db="EMBL/GenBank/DDBJ databases">
        <authorList>
            <person name="Afonso C.L."/>
            <person name="Miller P.J."/>
            <person name="Scott M.A."/>
            <person name="Spackman E."/>
            <person name="Goraichik I."/>
            <person name="Dimitrov K.M."/>
            <person name="Suarez D.L."/>
            <person name="Swayne D.E."/>
        </authorList>
    </citation>
    <scope>NUCLEOTIDE SEQUENCE [LARGE SCALE GENOMIC DNA]</scope>
    <source>
        <strain evidence="2 3">CECT 7450</strain>
    </source>
</reference>
<feature type="transmembrane region" description="Helical" evidence="1">
    <location>
        <begin position="6"/>
        <end position="27"/>
    </location>
</feature>
<protein>
    <submittedName>
        <fullName evidence="2">Uncharacterized protein</fullName>
    </submittedName>
</protein>
<organism evidence="2 3">
    <name type="scientific">Roseovarius albus</name>
    <dbReference type="NCBI Taxonomy" id="1247867"/>
    <lineage>
        <taxon>Bacteria</taxon>
        <taxon>Pseudomonadati</taxon>
        <taxon>Pseudomonadota</taxon>
        <taxon>Alphaproteobacteria</taxon>
        <taxon>Rhodobacterales</taxon>
        <taxon>Roseobacteraceae</taxon>
        <taxon>Roseovarius</taxon>
    </lineage>
</organism>
<evidence type="ECO:0000313" key="2">
    <source>
        <dbReference type="EMBL" id="SLN72359.1"/>
    </source>
</evidence>
<dbReference type="OrthoDB" id="7837687at2"/>
<dbReference type="AlphaFoldDB" id="A0A1X7A7G3"/>
<keyword evidence="1" id="KW-1133">Transmembrane helix</keyword>
<feature type="transmembrane region" description="Helical" evidence="1">
    <location>
        <begin position="109"/>
        <end position="128"/>
    </location>
</feature>
<gene>
    <name evidence="2" type="ORF">ROA7450_04035</name>
</gene>
<keyword evidence="3" id="KW-1185">Reference proteome</keyword>
<evidence type="ECO:0000256" key="1">
    <source>
        <dbReference type="SAM" id="Phobius"/>
    </source>
</evidence>
<evidence type="ECO:0000313" key="3">
    <source>
        <dbReference type="Proteomes" id="UP000193061"/>
    </source>
</evidence>
<dbReference type="Proteomes" id="UP000193061">
    <property type="component" value="Unassembled WGS sequence"/>
</dbReference>
<accession>A0A1X7A7G3</accession>
<name>A0A1X7A7G3_9RHOB</name>
<dbReference type="RefSeq" id="WP_085807682.1">
    <property type="nucleotide sequence ID" value="NZ_FWFX01000019.1"/>
</dbReference>
<sequence length="218" mass="24719">MSHDQQITYAILSLVAVATMCIGIRCWRNAKGATSIYAQDERFEDIGMTLLSSLFQTAPVKLGDGRIELRPPMGLILIAPFLALVFTTYTDFGPLWESLGIASGWIRDVIYYGLAAVFCYSWFMLLFVQKVIYSDKQITCHGVDLRSQTRDLDDLVGIRVHEKRPALVLTFERQKPLYIPKFLSHRAQFVSAMEKIAAQNTRDGMVARPTSRQNRMGF</sequence>
<keyword evidence="1" id="KW-0812">Transmembrane</keyword>